<evidence type="ECO:0000313" key="2">
    <source>
        <dbReference type="Proteomes" id="UP000193926"/>
    </source>
</evidence>
<dbReference type="AlphaFoldDB" id="A0A1X4N9F7"/>
<sequence>MLPIDLSGVASKYAWPEYEVTIQAFFDRHQKDVVVPFSQNPQGRAVMLDVDADARAVSEELGLSRAGGLRSLWP</sequence>
<organism evidence="1 2">
    <name type="scientific">Marivita geojedonensis</name>
    <dbReference type="NCBI Taxonomy" id="1123756"/>
    <lineage>
        <taxon>Bacteria</taxon>
        <taxon>Pseudomonadati</taxon>
        <taxon>Pseudomonadota</taxon>
        <taxon>Alphaproteobacteria</taxon>
        <taxon>Rhodobacterales</taxon>
        <taxon>Roseobacteraceae</taxon>
        <taxon>Marivita</taxon>
    </lineage>
</organism>
<protein>
    <submittedName>
        <fullName evidence="1">Uncharacterized protein</fullName>
    </submittedName>
</protein>
<proteinExistence type="predicted"/>
<comment type="caution">
    <text evidence="1">The sequence shown here is derived from an EMBL/GenBank/DDBJ whole genome shotgun (WGS) entry which is preliminary data.</text>
</comment>
<dbReference type="Proteomes" id="UP000193926">
    <property type="component" value="Unassembled WGS sequence"/>
</dbReference>
<evidence type="ECO:0000313" key="1">
    <source>
        <dbReference type="EMBL" id="OSQ43023.1"/>
    </source>
</evidence>
<keyword evidence="2" id="KW-1185">Reference proteome</keyword>
<name>A0A1X4N9F7_9RHOB</name>
<accession>A0A1X4N9F7</accession>
<reference evidence="1 2" key="1">
    <citation type="submission" date="2014-03" db="EMBL/GenBank/DDBJ databases">
        <title>The draft genome sequence of Marivita geojedonensis KCTC 23882.</title>
        <authorList>
            <person name="Lai Q."/>
            <person name="Shao Z."/>
        </authorList>
    </citation>
    <scope>NUCLEOTIDE SEQUENCE [LARGE SCALE GENOMIC DNA]</scope>
    <source>
        <strain evidence="1 2">DPG-138</strain>
    </source>
</reference>
<gene>
    <name evidence="1" type="ORF">MGEO_19985</name>
</gene>
<dbReference type="EMBL" id="JFKC01000039">
    <property type="protein sequence ID" value="OSQ43023.1"/>
    <property type="molecule type" value="Genomic_DNA"/>
</dbReference>